<reference evidence="1 2" key="1">
    <citation type="submission" date="2021-06" db="EMBL/GenBank/DDBJ databases">
        <authorList>
            <person name="Palmer J.M."/>
        </authorList>
    </citation>
    <scope>NUCLEOTIDE SEQUENCE [LARGE SCALE GENOMIC DNA]</scope>
    <source>
        <strain evidence="1 2">GA_2019</strain>
        <tissue evidence="1">Muscle</tissue>
    </source>
</reference>
<gene>
    <name evidence="1" type="ORF">GOODEAATRI_006910</name>
</gene>
<sequence length="173" mass="19883">DHKIASILRSGTSHREIIGEPAEDSPVHKASRSEYPQNAASIRQRGSVTWSAGAGRNEEEEVAVVLGCREGAWSFLRCPHMGGTMRPAMAEKHTNVPVRFYCVPEKNQTKLFKRFYSIEIMKKGLGAEEEEEEVRKTRGDEQADRAEMRRTVCFLQNFYFIKTEFNMMFKHRP</sequence>
<dbReference type="EMBL" id="JAHRIO010070304">
    <property type="protein sequence ID" value="MEQ2180995.1"/>
    <property type="molecule type" value="Genomic_DNA"/>
</dbReference>
<dbReference type="Proteomes" id="UP001476798">
    <property type="component" value="Unassembled WGS sequence"/>
</dbReference>
<accession>A0ABV0PC04</accession>
<organism evidence="1 2">
    <name type="scientific">Goodea atripinnis</name>
    <dbReference type="NCBI Taxonomy" id="208336"/>
    <lineage>
        <taxon>Eukaryota</taxon>
        <taxon>Metazoa</taxon>
        <taxon>Chordata</taxon>
        <taxon>Craniata</taxon>
        <taxon>Vertebrata</taxon>
        <taxon>Euteleostomi</taxon>
        <taxon>Actinopterygii</taxon>
        <taxon>Neopterygii</taxon>
        <taxon>Teleostei</taxon>
        <taxon>Neoteleostei</taxon>
        <taxon>Acanthomorphata</taxon>
        <taxon>Ovalentaria</taxon>
        <taxon>Atherinomorphae</taxon>
        <taxon>Cyprinodontiformes</taxon>
        <taxon>Goodeidae</taxon>
        <taxon>Goodea</taxon>
    </lineage>
</organism>
<evidence type="ECO:0000313" key="2">
    <source>
        <dbReference type="Proteomes" id="UP001476798"/>
    </source>
</evidence>
<protein>
    <submittedName>
        <fullName evidence="1">Uncharacterized protein</fullName>
    </submittedName>
</protein>
<name>A0ABV0PC04_9TELE</name>
<evidence type="ECO:0000313" key="1">
    <source>
        <dbReference type="EMBL" id="MEQ2180995.1"/>
    </source>
</evidence>
<comment type="caution">
    <text evidence="1">The sequence shown here is derived from an EMBL/GenBank/DDBJ whole genome shotgun (WGS) entry which is preliminary data.</text>
</comment>
<proteinExistence type="predicted"/>
<keyword evidence="2" id="KW-1185">Reference proteome</keyword>
<feature type="non-terminal residue" evidence="1">
    <location>
        <position position="1"/>
    </location>
</feature>